<gene>
    <name evidence="2" type="ORF">PQQ63_06655</name>
</gene>
<evidence type="ECO:0000313" key="2">
    <source>
        <dbReference type="EMBL" id="MFM0636369.1"/>
    </source>
</evidence>
<name>A0ABW9DP14_9BURK</name>
<reference evidence="2 3" key="1">
    <citation type="journal article" date="2024" name="Chem. Sci.">
        <title>Discovery of megapolipeptins by genome mining of a Burkholderiales bacteria collection.</title>
        <authorList>
            <person name="Paulo B.S."/>
            <person name="Recchia M.J.J."/>
            <person name="Lee S."/>
            <person name="Fergusson C.H."/>
            <person name="Romanowski S.B."/>
            <person name="Hernandez A."/>
            <person name="Krull N."/>
            <person name="Liu D.Y."/>
            <person name="Cavanagh H."/>
            <person name="Bos A."/>
            <person name="Gray C.A."/>
            <person name="Murphy B.T."/>
            <person name="Linington R.G."/>
            <person name="Eustaquio A.S."/>
        </authorList>
    </citation>
    <scope>NUCLEOTIDE SEQUENCE [LARGE SCALE GENOMIC DNA]</scope>
    <source>
        <strain evidence="2 3">RL17-338-BIC-A</strain>
    </source>
</reference>
<evidence type="ECO:0000256" key="1">
    <source>
        <dbReference type="SAM" id="MobiDB-lite"/>
    </source>
</evidence>
<sequence>MEGPFGSLQPLTTSRESSHAGGTVRIRQRRTESRYSSLVVETPAEGYVPQTPAPSRRRSGTTNRSSRDQEQLARDLDALRIGDRFGPLSVTYSPVSPREGWTSQGSEPPGIPRAPEPTFYHVDMPTQFVDDDQSTLSRSTTGTALQREDSMAALVPQQDPHAYSGLDYWPTMAAKTHGSASVWTVSVVTDSLVSIVTNSAMIGRNSIASGLEGSLVASLLECSFDTHDTCGDDGRLQVHRAGEENQCEDAFEKRIT</sequence>
<evidence type="ECO:0000313" key="3">
    <source>
        <dbReference type="Proteomes" id="UP001629432"/>
    </source>
</evidence>
<comment type="caution">
    <text evidence="2">The sequence shown here is derived from an EMBL/GenBank/DDBJ whole genome shotgun (WGS) entry which is preliminary data.</text>
</comment>
<feature type="compositionally biased region" description="Basic and acidic residues" evidence="1">
    <location>
        <begin position="65"/>
        <end position="83"/>
    </location>
</feature>
<dbReference type="EMBL" id="JAQQCF010000004">
    <property type="protein sequence ID" value="MFM0636369.1"/>
    <property type="molecule type" value="Genomic_DNA"/>
</dbReference>
<proteinExistence type="predicted"/>
<accession>A0ABW9DP14</accession>
<dbReference type="RefSeq" id="WP_408334326.1">
    <property type="nucleotide sequence ID" value="NZ_JAQQCF010000004.1"/>
</dbReference>
<protein>
    <submittedName>
        <fullName evidence="2">Uncharacterized protein</fullName>
    </submittedName>
</protein>
<feature type="region of interest" description="Disordered" evidence="1">
    <location>
        <begin position="1"/>
        <end position="112"/>
    </location>
</feature>
<organism evidence="2 3">
    <name type="scientific">Paraburkholderia metrosideri</name>
    <dbReference type="NCBI Taxonomy" id="580937"/>
    <lineage>
        <taxon>Bacteria</taxon>
        <taxon>Pseudomonadati</taxon>
        <taxon>Pseudomonadota</taxon>
        <taxon>Betaproteobacteria</taxon>
        <taxon>Burkholderiales</taxon>
        <taxon>Burkholderiaceae</taxon>
        <taxon>Paraburkholderia</taxon>
    </lineage>
</organism>
<dbReference type="Proteomes" id="UP001629432">
    <property type="component" value="Unassembled WGS sequence"/>
</dbReference>
<keyword evidence="3" id="KW-1185">Reference proteome</keyword>